<evidence type="ECO:0000256" key="1">
    <source>
        <dbReference type="SAM" id="Phobius"/>
    </source>
</evidence>
<evidence type="ECO:0000313" key="3">
    <source>
        <dbReference type="Proteomes" id="UP000055024"/>
    </source>
</evidence>
<comment type="caution">
    <text evidence="2">The sequence shown here is derived from an EMBL/GenBank/DDBJ whole genome shotgun (WGS) entry which is preliminary data.</text>
</comment>
<keyword evidence="1" id="KW-1133">Transmembrane helix</keyword>
<dbReference type="EMBL" id="JYDP01000134">
    <property type="protein sequence ID" value="KRZ05656.1"/>
    <property type="molecule type" value="Genomic_DNA"/>
</dbReference>
<reference evidence="2 3" key="1">
    <citation type="submission" date="2015-01" db="EMBL/GenBank/DDBJ databases">
        <title>Evolution of Trichinella species and genotypes.</title>
        <authorList>
            <person name="Korhonen P.K."/>
            <person name="Edoardo P."/>
            <person name="Giuseppe L.R."/>
            <person name="Gasser R.B."/>
        </authorList>
    </citation>
    <scope>NUCLEOTIDE SEQUENCE [LARGE SCALE GENOMIC DNA]</scope>
    <source>
        <strain evidence="2">ISS1029</strain>
    </source>
</reference>
<evidence type="ECO:0000313" key="2">
    <source>
        <dbReference type="EMBL" id="KRZ05656.1"/>
    </source>
</evidence>
<feature type="transmembrane region" description="Helical" evidence="1">
    <location>
        <begin position="28"/>
        <end position="45"/>
    </location>
</feature>
<keyword evidence="1" id="KW-0472">Membrane</keyword>
<sequence>MLYKWSRDFRKPAYKAGKRAKRERTNGILLYFFCLPVCFNLYALPSYTRDIQPRRFGARSSQTKKYVLVRNFVSSMYIIQPIQSGNAAAGDLRRKNSVYDKNQGESKGKAGSFRSLFLSQSRLEVHGAQKN</sequence>
<keyword evidence="1" id="KW-0812">Transmembrane</keyword>
<accession>A0A0V1H4N9</accession>
<dbReference type="AlphaFoldDB" id="A0A0V1H4N9"/>
<organism evidence="2 3">
    <name type="scientific">Trichinella zimbabwensis</name>
    <dbReference type="NCBI Taxonomy" id="268475"/>
    <lineage>
        <taxon>Eukaryota</taxon>
        <taxon>Metazoa</taxon>
        <taxon>Ecdysozoa</taxon>
        <taxon>Nematoda</taxon>
        <taxon>Enoplea</taxon>
        <taxon>Dorylaimia</taxon>
        <taxon>Trichinellida</taxon>
        <taxon>Trichinellidae</taxon>
        <taxon>Trichinella</taxon>
    </lineage>
</organism>
<protein>
    <submittedName>
        <fullName evidence="2">Uncharacterized protein</fullName>
    </submittedName>
</protein>
<dbReference type="Proteomes" id="UP000055024">
    <property type="component" value="Unassembled WGS sequence"/>
</dbReference>
<gene>
    <name evidence="2" type="ORF">T11_6983</name>
</gene>
<name>A0A0V1H4N9_9BILA</name>
<keyword evidence="3" id="KW-1185">Reference proteome</keyword>
<proteinExistence type="predicted"/>